<proteinExistence type="predicted"/>
<evidence type="ECO:0000313" key="2">
    <source>
        <dbReference type="Proteomes" id="UP001265550"/>
    </source>
</evidence>
<dbReference type="InterPro" id="IPR036390">
    <property type="entry name" value="WH_DNA-bd_sf"/>
</dbReference>
<comment type="caution">
    <text evidence="1">The sequence shown here is derived from an EMBL/GenBank/DDBJ whole genome shotgun (WGS) entry which is preliminary data.</text>
</comment>
<protein>
    <submittedName>
        <fullName evidence="1">DNA-binding transcriptional ArsR family regulator</fullName>
    </submittedName>
</protein>
<dbReference type="EMBL" id="JAVDWE010000012">
    <property type="protein sequence ID" value="MDR7096169.1"/>
    <property type="molecule type" value="Genomic_DNA"/>
</dbReference>
<name>A0ABU1VFD3_9BURK</name>
<keyword evidence="1" id="KW-0238">DNA-binding</keyword>
<gene>
    <name evidence="1" type="ORF">J2X09_003924</name>
</gene>
<dbReference type="GO" id="GO:0003677">
    <property type="term" value="F:DNA binding"/>
    <property type="evidence" value="ECO:0007669"/>
    <property type="project" value="UniProtKB-KW"/>
</dbReference>
<dbReference type="RefSeq" id="WP_204734946.1">
    <property type="nucleotide sequence ID" value="NZ_JAVDWE010000012.1"/>
</dbReference>
<accession>A0ABU1VFD3</accession>
<sequence>MLTLAAATRKYLNEVLGIPTPKEKPWAQTGALPYFLQDAFQFAELELLGHPIVLAITPSNEKQALGDIRARLDKVRAQGEQPVVFVTDALASYERKRLIEQKVPFIVPGNQLYLPDLGLDLREHFRQRAPSTGTTLSPSTQAILIAALMNEPLATDWHPARLASAMGYTPMTLSRAVRELNAAGLATTRKVGRSQYLHRELPPQDIWDMARPLLRSPVRRTVWAVSDTLPAGRAWRLAGLSALARDSMLTEPRQPVYATTVAEWREALKAGAREAPEPSDDTQELELWIYDPALVPGQATVDPLSLTLSLQDSTDERVLQAVDELKGQLPW</sequence>
<dbReference type="SUPFAM" id="SSF46785">
    <property type="entry name" value="Winged helix' DNA-binding domain"/>
    <property type="match status" value="1"/>
</dbReference>
<evidence type="ECO:0000313" key="1">
    <source>
        <dbReference type="EMBL" id="MDR7096169.1"/>
    </source>
</evidence>
<dbReference type="Proteomes" id="UP001265550">
    <property type="component" value="Unassembled WGS sequence"/>
</dbReference>
<keyword evidence="2" id="KW-1185">Reference proteome</keyword>
<reference evidence="1 2" key="1">
    <citation type="submission" date="2023-07" db="EMBL/GenBank/DDBJ databases">
        <title>Sorghum-associated microbial communities from plants grown in Nebraska, USA.</title>
        <authorList>
            <person name="Schachtman D."/>
        </authorList>
    </citation>
    <scope>NUCLEOTIDE SEQUENCE [LARGE SCALE GENOMIC DNA]</scope>
    <source>
        <strain evidence="1 2">BE240</strain>
    </source>
</reference>
<organism evidence="1 2">
    <name type="scientific">Hydrogenophaga laconesensis</name>
    <dbReference type="NCBI Taxonomy" id="1805971"/>
    <lineage>
        <taxon>Bacteria</taxon>
        <taxon>Pseudomonadati</taxon>
        <taxon>Pseudomonadota</taxon>
        <taxon>Betaproteobacteria</taxon>
        <taxon>Burkholderiales</taxon>
        <taxon>Comamonadaceae</taxon>
        <taxon>Hydrogenophaga</taxon>
    </lineage>
</organism>